<gene>
    <name evidence="5" type="ORF">BA195_11320</name>
</gene>
<dbReference type="CDD" id="cd14657">
    <property type="entry name" value="Imelysin_IrpA-like"/>
    <property type="match status" value="1"/>
</dbReference>
<feature type="signal peptide" evidence="3">
    <location>
        <begin position="1"/>
        <end position="17"/>
    </location>
</feature>
<protein>
    <recommendedName>
        <fullName evidence="4">Imelysin-like domain-containing protein</fullName>
    </recommendedName>
</protein>
<dbReference type="OrthoDB" id="9764688at2"/>
<dbReference type="Pfam" id="PF09375">
    <property type="entry name" value="Peptidase_M75"/>
    <property type="match status" value="1"/>
</dbReference>
<keyword evidence="2 3" id="KW-0732">Signal</keyword>
<evidence type="ECO:0000256" key="1">
    <source>
        <dbReference type="ARBA" id="ARBA00004196"/>
    </source>
</evidence>
<dbReference type="EMBL" id="MAKX01000024">
    <property type="protein sequence ID" value="OCK42209.1"/>
    <property type="molecule type" value="Genomic_DNA"/>
</dbReference>
<accession>A0A1B9XXF5</accession>
<evidence type="ECO:0000313" key="6">
    <source>
        <dbReference type="Proteomes" id="UP000093186"/>
    </source>
</evidence>
<dbReference type="AlphaFoldDB" id="A0A1B9XXF5"/>
<organism evidence="5 6">
    <name type="scientific">Tenacibaculum soleae</name>
    <dbReference type="NCBI Taxonomy" id="447689"/>
    <lineage>
        <taxon>Bacteria</taxon>
        <taxon>Pseudomonadati</taxon>
        <taxon>Bacteroidota</taxon>
        <taxon>Flavobacteriia</taxon>
        <taxon>Flavobacteriales</taxon>
        <taxon>Flavobacteriaceae</taxon>
        <taxon>Tenacibaculum</taxon>
    </lineage>
</organism>
<dbReference type="InterPro" id="IPR018976">
    <property type="entry name" value="Imelysin-like"/>
</dbReference>
<evidence type="ECO:0000256" key="2">
    <source>
        <dbReference type="ARBA" id="ARBA00022729"/>
    </source>
</evidence>
<evidence type="ECO:0000259" key="4">
    <source>
        <dbReference type="Pfam" id="PF09375"/>
    </source>
</evidence>
<evidence type="ECO:0000256" key="3">
    <source>
        <dbReference type="SAM" id="SignalP"/>
    </source>
</evidence>
<feature type="chain" id="PRO_5008639936" description="Imelysin-like domain-containing protein" evidence="3">
    <location>
        <begin position="18"/>
        <end position="408"/>
    </location>
</feature>
<dbReference type="InterPro" id="IPR038352">
    <property type="entry name" value="Imelysin_sf"/>
</dbReference>
<proteinExistence type="predicted"/>
<dbReference type="RefSeq" id="WP_068705633.1">
    <property type="nucleotide sequence ID" value="NZ_MAKX01000024.1"/>
</dbReference>
<dbReference type="STRING" id="447689.BA195_11320"/>
<feature type="domain" description="Imelysin-like" evidence="4">
    <location>
        <begin position="48"/>
        <end position="388"/>
    </location>
</feature>
<comment type="caution">
    <text evidence="5">The sequence shown here is derived from an EMBL/GenBank/DDBJ whole genome shotgun (WGS) entry which is preliminary data.</text>
</comment>
<comment type="subcellular location">
    <subcellularLocation>
        <location evidence="1">Cell envelope</location>
    </subcellularLocation>
</comment>
<dbReference type="GO" id="GO:0030313">
    <property type="term" value="C:cell envelope"/>
    <property type="evidence" value="ECO:0007669"/>
    <property type="project" value="UniProtKB-SubCell"/>
</dbReference>
<name>A0A1B9XXF5_9FLAO</name>
<dbReference type="Gene3D" id="1.20.1420.20">
    <property type="entry name" value="M75 peptidase, HXXE motif"/>
    <property type="match status" value="1"/>
</dbReference>
<evidence type="ECO:0000313" key="5">
    <source>
        <dbReference type="EMBL" id="OCK42209.1"/>
    </source>
</evidence>
<sequence length="408" mass="44529">MKKILGLSLLITSSVFIGCSDNNTDINPETEITAAKTKFVTNYVNIVAANYNDALAKTKELKTAIDAFVAAPDANKFQAAKDAWLASREPYGQTEVYRFYDGPIDGVAFGEIEGNLNAWPLDEALIDYVADGTGGQEVSDTRQNLVNNTDKYPTLTKDVLKNLSGYGENESNVTMGYHAIEFLLWGQDTTAPAEKKAGQRMYTDYTTATNASRRKQYLQLAVEILVDDLQTVTNNWKNGAAYRNEFLSLSKNDAIDKILTGAAKLSNGELAGERMLVAVKNQDQEDEHSCFSDNTHNDIYLNAKSINNIINGSYTKVDGSVISGTSLLDVLTLVNTTEAVSLKTTAATVMTKVKVIANNQFFDYQIIGETIDNNNKPVMSAVTSLEKQGIELAQAGKTITGKNIDSEV</sequence>
<keyword evidence="6" id="KW-1185">Reference proteome</keyword>
<reference evidence="5 6" key="1">
    <citation type="submission" date="2016-06" db="EMBL/GenBank/DDBJ databases">
        <title>Draft Genome Sequence of Tenacibaculum soleae UCD-KL19.</title>
        <authorList>
            <person name="Eisen J.A."/>
            <person name="Coil D.A."/>
            <person name="Lujan K.M."/>
        </authorList>
    </citation>
    <scope>NUCLEOTIDE SEQUENCE [LARGE SCALE GENOMIC DNA]</scope>
    <source>
        <strain evidence="5 6">UCD-KL19</strain>
    </source>
</reference>
<dbReference type="Proteomes" id="UP000093186">
    <property type="component" value="Unassembled WGS sequence"/>
</dbReference>
<dbReference type="PROSITE" id="PS51257">
    <property type="entry name" value="PROKAR_LIPOPROTEIN"/>
    <property type="match status" value="1"/>
</dbReference>